<dbReference type="InterPro" id="IPR001610">
    <property type="entry name" value="PAC"/>
</dbReference>
<dbReference type="InterPro" id="IPR003594">
    <property type="entry name" value="HATPase_dom"/>
</dbReference>
<feature type="domain" description="Histidine kinase" evidence="9">
    <location>
        <begin position="152"/>
        <end position="361"/>
    </location>
</feature>
<evidence type="ECO:0000259" key="11">
    <source>
        <dbReference type="PROSITE" id="PS50113"/>
    </source>
</evidence>
<evidence type="ECO:0000313" key="13">
    <source>
        <dbReference type="Proteomes" id="UP000663505"/>
    </source>
</evidence>
<dbReference type="PANTHER" id="PTHR43065:SF34">
    <property type="entry name" value="SPORULATION KINASE A"/>
    <property type="match status" value="1"/>
</dbReference>
<dbReference type="CDD" id="cd00082">
    <property type="entry name" value="HisKA"/>
    <property type="match status" value="1"/>
</dbReference>
<dbReference type="Pfam" id="PF02518">
    <property type="entry name" value="HATPase_c"/>
    <property type="match status" value="1"/>
</dbReference>
<sequence>MLKDAIRTMEDALKQISDINFALDEALIVAITDVRGNIIFANSKFCEISKYSLNELLGQNHRIINSGYHPKEFFRNMWRTIARGEIWRGEIRNRAKDGSFYWMDTTIVPCLDTNDKPYQYVSFRINITERKRAEEFLRRSDKISAVAQLASGIAHEIRNPLAALKWSVQLIQADNADSKQQVELMISEIDRIDSIVSEFMLLSKPEKSHGLQLGQHEIKPILESVANLMRYQANRTRVNLELEVRAPLNPVTCDPNQLKQVFINLVKNAIEAMPDGGRLLISAVPGKDEQSVVIRVSDEGMGIPHELLPKVGEPFYTTKDKGTGLGLMVCHQIIESHHGRMSIDSELNVGTTIEVELPAVAQTAIGHEQSV</sequence>
<dbReference type="EC" id="2.7.13.3" evidence="2"/>
<dbReference type="PANTHER" id="PTHR43065">
    <property type="entry name" value="SENSOR HISTIDINE KINASE"/>
    <property type="match status" value="1"/>
</dbReference>
<dbReference type="InterPro" id="IPR036890">
    <property type="entry name" value="HATPase_C_sf"/>
</dbReference>
<keyword evidence="6" id="KW-0418">Kinase</keyword>
<gene>
    <name evidence="12" type="ORF">JZ786_17495</name>
</gene>
<evidence type="ECO:0000256" key="3">
    <source>
        <dbReference type="ARBA" id="ARBA00022553"/>
    </source>
</evidence>
<dbReference type="InterPro" id="IPR004358">
    <property type="entry name" value="Sig_transdc_His_kin-like_C"/>
</dbReference>
<dbReference type="GO" id="GO:0000155">
    <property type="term" value="F:phosphorelay sensor kinase activity"/>
    <property type="evidence" value="ECO:0007669"/>
    <property type="project" value="InterPro"/>
</dbReference>
<dbReference type="SUPFAM" id="SSF55874">
    <property type="entry name" value="ATPase domain of HSP90 chaperone/DNA topoisomerase II/histidine kinase"/>
    <property type="match status" value="1"/>
</dbReference>
<dbReference type="SMART" id="SM00388">
    <property type="entry name" value="HisKA"/>
    <property type="match status" value="1"/>
</dbReference>
<accession>A0A9X7Z4T8</accession>
<feature type="domain" description="PAC" evidence="11">
    <location>
        <begin position="87"/>
        <end position="139"/>
    </location>
</feature>
<evidence type="ECO:0000256" key="4">
    <source>
        <dbReference type="ARBA" id="ARBA00022679"/>
    </source>
</evidence>
<dbReference type="Gene3D" id="1.10.287.130">
    <property type="match status" value="1"/>
</dbReference>
<protein>
    <recommendedName>
        <fullName evidence="2">histidine kinase</fullName>
        <ecNumber evidence="2">2.7.13.3</ecNumber>
    </recommendedName>
</protein>
<dbReference type="Gene3D" id="3.30.565.10">
    <property type="entry name" value="Histidine kinase-like ATPase, C-terminal domain"/>
    <property type="match status" value="1"/>
</dbReference>
<evidence type="ECO:0000256" key="7">
    <source>
        <dbReference type="ARBA" id="ARBA00022840"/>
    </source>
</evidence>
<keyword evidence="13" id="KW-1185">Reference proteome</keyword>
<evidence type="ECO:0000256" key="5">
    <source>
        <dbReference type="ARBA" id="ARBA00022741"/>
    </source>
</evidence>
<reference evidence="12 13" key="1">
    <citation type="submission" date="2021-02" db="EMBL/GenBank/DDBJ databases">
        <title>Alicyclobacillus curvatus sp. nov. and Alicyclobacillus mengziensis sp. nov., two acidophilic bacteria isolated from acid mine drainage.</title>
        <authorList>
            <person name="Huang Y."/>
        </authorList>
    </citation>
    <scope>NUCLEOTIDE SEQUENCE [LARGE SCALE GENOMIC DNA]</scope>
    <source>
        <strain evidence="12 13">S30H14</strain>
    </source>
</reference>
<dbReference type="Pfam" id="PF08447">
    <property type="entry name" value="PAS_3"/>
    <property type="match status" value="1"/>
</dbReference>
<comment type="catalytic activity">
    <reaction evidence="1">
        <text>ATP + protein L-histidine = ADP + protein N-phospho-L-histidine.</text>
        <dbReference type="EC" id="2.7.13.3"/>
    </reaction>
</comment>
<dbReference type="EMBL" id="CP071182">
    <property type="protein sequence ID" value="QSO46279.1"/>
    <property type="molecule type" value="Genomic_DNA"/>
</dbReference>
<dbReference type="AlphaFoldDB" id="A0A9X7Z4T8"/>
<dbReference type="SMART" id="SM00387">
    <property type="entry name" value="HATPase_c"/>
    <property type="match status" value="1"/>
</dbReference>
<keyword evidence="4" id="KW-0808">Transferase</keyword>
<evidence type="ECO:0000256" key="8">
    <source>
        <dbReference type="ARBA" id="ARBA00023012"/>
    </source>
</evidence>
<dbReference type="SUPFAM" id="SSF47384">
    <property type="entry name" value="Homodimeric domain of signal transducing histidine kinase"/>
    <property type="match status" value="1"/>
</dbReference>
<dbReference type="CDD" id="cd00130">
    <property type="entry name" value="PAS"/>
    <property type="match status" value="1"/>
</dbReference>
<evidence type="ECO:0000259" key="9">
    <source>
        <dbReference type="PROSITE" id="PS50109"/>
    </source>
</evidence>
<evidence type="ECO:0000259" key="10">
    <source>
        <dbReference type="PROSITE" id="PS50112"/>
    </source>
</evidence>
<dbReference type="InterPro" id="IPR035965">
    <property type="entry name" value="PAS-like_dom_sf"/>
</dbReference>
<dbReference type="PROSITE" id="PS50112">
    <property type="entry name" value="PAS"/>
    <property type="match status" value="1"/>
</dbReference>
<dbReference type="SMART" id="SM00086">
    <property type="entry name" value="PAC"/>
    <property type="match status" value="1"/>
</dbReference>
<dbReference type="InterPro" id="IPR000700">
    <property type="entry name" value="PAS-assoc_C"/>
</dbReference>
<keyword evidence="7" id="KW-0067">ATP-binding</keyword>
<dbReference type="Pfam" id="PF00512">
    <property type="entry name" value="HisKA"/>
    <property type="match status" value="1"/>
</dbReference>
<keyword evidence="3" id="KW-0597">Phosphoprotein</keyword>
<dbReference type="InterPro" id="IPR013655">
    <property type="entry name" value="PAS_fold_3"/>
</dbReference>
<dbReference type="CDD" id="cd00075">
    <property type="entry name" value="HATPase"/>
    <property type="match status" value="1"/>
</dbReference>
<proteinExistence type="predicted"/>
<dbReference type="InterPro" id="IPR000014">
    <property type="entry name" value="PAS"/>
</dbReference>
<dbReference type="PROSITE" id="PS50109">
    <property type="entry name" value="HIS_KIN"/>
    <property type="match status" value="1"/>
</dbReference>
<dbReference type="InterPro" id="IPR036097">
    <property type="entry name" value="HisK_dim/P_sf"/>
</dbReference>
<name>A0A9X7Z4T8_9BACL</name>
<dbReference type="InterPro" id="IPR003661">
    <property type="entry name" value="HisK_dim/P_dom"/>
</dbReference>
<dbReference type="PRINTS" id="PR00344">
    <property type="entry name" value="BCTRLSENSOR"/>
</dbReference>
<organism evidence="12 13">
    <name type="scientific">Alicyclobacillus mengziensis</name>
    <dbReference type="NCBI Taxonomy" id="2931921"/>
    <lineage>
        <taxon>Bacteria</taxon>
        <taxon>Bacillati</taxon>
        <taxon>Bacillota</taxon>
        <taxon>Bacilli</taxon>
        <taxon>Bacillales</taxon>
        <taxon>Alicyclobacillaceae</taxon>
        <taxon>Alicyclobacillus</taxon>
    </lineage>
</organism>
<dbReference type="RefSeq" id="WP_206655648.1">
    <property type="nucleotide sequence ID" value="NZ_CP071182.1"/>
</dbReference>
<keyword evidence="5" id="KW-0547">Nucleotide-binding</keyword>
<evidence type="ECO:0000256" key="2">
    <source>
        <dbReference type="ARBA" id="ARBA00012438"/>
    </source>
</evidence>
<dbReference type="PROSITE" id="PS50113">
    <property type="entry name" value="PAC"/>
    <property type="match status" value="1"/>
</dbReference>
<dbReference type="Proteomes" id="UP000663505">
    <property type="component" value="Chromosome"/>
</dbReference>
<dbReference type="Gene3D" id="3.30.450.20">
    <property type="entry name" value="PAS domain"/>
    <property type="match status" value="1"/>
</dbReference>
<feature type="domain" description="PAS" evidence="10">
    <location>
        <begin position="29"/>
        <end position="72"/>
    </location>
</feature>
<dbReference type="GO" id="GO:0005524">
    <property type="term" value="F:ATP binding"/>
    <property type="evidence" value="ECO:0007669"/>
    <property type="project" value="UniProtKB-KW"/>
</dbReference>
<dbReference type="SUPFAM" id="SSF55785">
    <property type="entry name" value="PYP-like sensor domain (PAS domain)"/>
    <property type="match status" value="1"/>
</dbReference>
<dbReference type="InterPro" id="IPR005467">
    <property type="entry name" value="His_kinase_dom"/>
</dbReference>
<evidence type="ECO:0000313" key="12">
    <source>
        <dbReference type="EMBL" id="QSO46279.1"/>
    </source>
</evidence>
<evidence type="ECO:0000256" key="1">
    <source>
        <dbReference type="ARBA" id="ARBA00000085"/>
    </source>
</evidence>
<keyword evidence="8" id="KW-0902">Two-component regulatory system</keyword>
<evidence type="ECO:0000256" key="6">
    <source>
        <dbReference type="ARBA" id="ARBA00022777"/>
    </source>
</evidence>
<dbReference type="NCBIfam" id="TIGR00229">
    <property type="entry name" value="sensory_box"/>
    <property type="match status" value="1"/>
</dbReference>
<dbReference type="KEGG" id="afx:JZ786_17495"/>